<dbReference type="AlphaFoldDB" id="W5J2F3"/>
<name>W5J2F3_ANODA</name>
<feature type="compositionally biased region" description="Low complexity" evidence="1">
    <location>
        <begin position="33"/>
        <end position="47"/>
    </location>
</feature>
<protein>
    <submittedName>
        <fullName evidence="2 3">Uncharacterized protein</fullName>
    </submittedName>
</protein>
<dbReference type="VEuPathDB" id="VectorBase:ADAR2_008688"/>
<feature type="region of interest" description="Disordered" evidence="1">
    <location>
        <begin position="93"/>
        <end position="132"/>
    </location>
</feature>
<organism evidence="2">
    <name type="scientific">Anopheles darlingi</name>
    <name type="common">Mosquito</name>
    <dbReference type="NCBI Taxonomy" id="43151"/>
    <lineage>
        <taxon>Eukaryota</taxon>
        <taxon>Metazoa</taxon>
        <taxon>Ecdysozoa</taxon>
        <taxon>Arthropoda</taxon>
        <taxon>Hexapoda</taxon>
        <taxon>Insecta</taxon>
        <taxon>Pterygota</taxon>
        <taxon>Neoptera</taxon>
        <taxon>Endopterygota</taxon>
        <taxon>Diptera</taxon>
        <taxon>Nematocera</taxon>
        <taxon>Culicoidea</taxon>
        <taxon>Culicidae</taxon>
        <taxon>Anophelinae</taxon>
        <taxon>Anopheles</taxon>
    </lineage>
</organism>
<keyword evidence="4" id="KW-1185">Reference proteome</keyword>
<feature type="compositionally biased region" description="Basic and acidic residues" evidence="1">
    <location>
        <begin position="317"/>
        <end position="328"/>
    </location>
</feature>
<evidence type="ECO:0000313" key="4">
    <source>
        <dbReference type="Proteomes" id="UP000000673"/>
    </source>
</evidence>
<dbReference type="EMBL" id="ADMH02002134">
    <property type="protein sequence ID" value="ETN58432.1"/>
    <property type="molecule type" value="Genomic_DNA"/>
</dbReference>
<reference evidence="3" key="4">
    <citation type="submission" date="2015-06" db="UniProtKB">
        <authorList>
            <consortium name="EnsemblMetazoa"/>
        </authorList>
    </citation>
    <scope>IDENTIFICATION</scope>
</reference>
<dbReference type="Proteomes" id="UP000000673">
    <property type="component" value="Unassembled WGS sequence"/>
</dbReference>
<sequence length="393" mass="42635">MSSRKSRLSLATATPKDAKSPNTRHTPSRRAKTAAAAMTAGTPVVATNEQPPTADECPEVSPSQGADYSPIVPLTQDAFHAINGVSWEWNSPQRLHGQSRVRGSDSTQKHAGLQSRKTFKHSESPCGRIPKKATGYNKFISKLNLLLGKENLGDLGEATEPIAFEKEEQTPLEDEAIYLNDTPDLTLIHDPFAPDDVVPSGERKVAPDADDSDDDLFQDACIDTESKSHSEAHSDEAALDSEFDDSRLNSMLIAASQTIEQNLETVPPSTSAVLSVAEPAGATEVVAKVKPRFSVAPEMNDSDIDCFLVQASLMAEDKPSNRTQESCKAENVPTERIATKEPSLSASEGDNAHGTGSELTMSQEDIKALIEKKRQEALRRLQNSRMKRAMTNK</sequence>
<accession>W5J2F3</accession>
<reference evidence="2" key="3">
    <citation type="journal article" date="2013" name="Nucleic Acids Res.">
        <title>The genome of Anopheles darlingi, the main neotropical malaria vector.</title>
        <authorList>
            <person name="Marinotti O."/>
            <person name="Cerqueira G.C."/>
            <person name="de Almeida L.G."/>
            <person name="Ferro M.I."/>
            <person name="Loreto E.L."/>
            <person name="Zaha A."/>
            <person name="Teixeira S.M."/>
            <person name="Wespiser A.R."/>
            <person name="Almeida E Silva A."/>
            <person name="Schlindwein A.D."/>
            <person name="Pacheco A.C."/>
            <person name="Silva A.L."/>
            <person name="Graveley B.R."/>
            <person name="Walenz B.P."/>
            <person name="Lima Bde A."/>
            <person name="Ribeiro C.A."/>
            <person name="Nunes-Silva C.G."/>
            <person name="de Carvalho C.R."/>
            <person name="Soares C.M."/>
            <person name="de Menezes C.B."/>
            <person name="Matiolli C."/>
            <person name="Caffrey D."/>
            <person name="Araujo D.A."/>
            <person name="de Oliveira D.M."/>
            <person name="Golenbock D."/>
            <person name="Grisard E.C."/>
            <person name="Fantinatti-Garboggini F."/>
            <person name="de Carvalho F.M."/>
            <person name="Barcellos F.G."/>
            <person name="Prosdocimi F."/>
            <person name="May G."/>
            <person name="Azevedo Junior G.M."/>
            <person name="Guimaraes G.M."/>
            <person name="Goldman G.H."/>
            <person name="Padilha I.Q."/>
            <person name="Batista Jda S."/>
            <person name="Ferro J.A."/>
            <person name="Ribeiro J.M."/>
            <person name="Fietto J.L."/>
            <person name="Dabbas K.M."/>
            <person name="Cerdeira L."/>
            <person name="Agnez-Lima L.F."/>
            <person name="Brocchi M."/>
            <person name="de Carvalho M.O."/>
            <person name="Teixeira Mde M."/>
            <person name="Diniz Maia Mde M."/>
            <person name="Goldman M.H."/>
            <person name="Cruz Schneider M.P."/>
            <person name="Felipe M.S."/>
            <person name="Hungria M."/>
            <person name="Nicolas M.F."/>
            <person name="Pereira M."/>
            <person name="Montes M.A."/>
            <person name="Cantao M.E."/>
            <person name="Vincentz M."/>
            <person name="Rafael M.S."/>
            <person name="Silverman N."/>
            <person name="Stoco P.H."/>
            <person name="Souza R.C."/>
            <person name="Vicentini R."/>
            <person name="Gazzinelli R.T."/>
            <person name="Neves Rde O."/>
            <person name="Silva R."/>
            <person name="Astolfi-Filho S."/>
            <person name="Maciel T.E."/>
            <person name="Urmenyi T.P."/>
            <person name="Tadei W.P."/>
            <person name="Camargo E.P."/>
            <person name="de Vasconcelos A.T."/>
        </authorList>
    </citation>
    <scope>NUCLEOTIDE SEQUENCE</scope>
</reference>
<proteinExistence type="predicted"/>
<evidence type="ECO:0000313" key="3">
    <source>
        <dbReference type="EnsemblMetazoa" id="ADAC010030-PA"/>
    </source>
</evidence>
<feature type="region of interest" description="Disordered" evidence="1">
    <location>
        <begin position="192"/>
        <end position="218"/>
    </location>
</feature>
<dbReference type="VEuPathDB" id="VectorBase:ADAC010030"/>
<feature type="region of interest" description="Disordered" evidence="1">
    <location>
        <begin position="1"/>
        <end position="69"/>
    </location>
</feature>
<reference evidence="2 4" key="1">
    <citation type="journal article" date="2010" name="BMC Genomics">
        <title>Combination of measures distinguishes pre-miRNAs from other stem-loops in the genome of the newly sequenced Anopheles darlingi.</title>
        <authorList>
            <person name="Mendes N.D."/>
            <person name="Freitas A.T."/>
            <person name="Vasconcelos A.T."/>
            <person name="Sagot M.F."/>
        </authorList>
    </citation>
    <scope>NUCLEOTIDE SEQUENCE</scope>
</reference>
<gene>
    <name evidence="2" type="ORF">AND_010030</name>
</gene>
<dbReference type="OMA" id="SWEWNSP"/>
<feature type="region of interest" description="Disordered" evidence="1">
    <location>
        <begin position="317"/>
        <end position="367"/>
    </location>
</feature>
<dbReference type="EnsemblMetazoa" id="ADAC010030-RA">
    <property type="protein sequence ID" value="ADAC010030-PA"/>
    <property type="gene ID" value="ADAC010030"/>
</dbReference>
<evidence type="ECO:0000313" key="2">
    <source>
        <dbReference type="EMBL" id="ETN58432.1"/>
    </source>
</evidence>
<dbReference type="eggNOG" id="ENOG502TCGI">
    <property type="taxonomic scope" value="Eukaryota"/>
</dbReference>
<reference evidence="2" key="2">
    <citation type="submission" date="2010-05" db="EMBL/GenBank/DDBJ databases">
        <authorList>
            <person name="Almeida L.G."/>
            <person name="Nicolas M.F."/>
            <person name="Souza R.C."/>
            <person name="Vasconcelos A.T.R."/>
        </authorList>
    </citation>
    <scope>NUCLEOTIDE SEQUENCE</scope>
</reference>
<dbReference type="HOGENOM" id="CLU_704422_0_0_1"/>
<feature type="compositionally biased region" description="Acidic residues" evidence="1">
    <location>
        <begin position="208"/>
        <end position="217"/>
    </location>
</feature>
<evidence type="ECO:0000256" key="1">
    <source>
        <dbReference type="SAM" id="MobiDB-lite"/>
    </source>
</evidence>